<protein>
    <recommendedName>
        <fullName evidence="2">PH-like domain-containing protein</fullName>
    </recommendedName>
</protein>
<feature type="region of interest" description="Disordered" evidence="1">
    <location>
        <begin position="1"/>
        <end position="44"/>
    </location>
</feature>
<name>A0A8S1H7H2_9PELO</name>
<evidence type="ECO:0000313" key="4">
    <source>
        <dbReference type="Proteomes" id="UP000835052"/>
    </source>
</evidence>
<sequence>MSQEKAPGDGSRIEPNPEASARKQSPLNQPTAQKSCSSHKTDVPVEALFKYASIGGGRPKPKTFPTPRPAPMNTLSMEHATEVRRMTRIPNWKRDYDGPPQNPRWNQGYNQNEPPPIFFNPPRHHSLPTTHIRYEKNKHTTNIAEKEKATLMLRKAAAESPLEELPEIPHPDIEMTTTVKVLVPVEEYSGANIAVLTEKLLERCSAKIVKWIKDGKLPRAPYEQQMVVFELKIVLAPFKGITTRKARIAEFAGRFSRVTVALGRQQLLLEFPKISEIFNSSVPQHTDVTVLAVALGNCPHIGMFFDRGDYAASDNEICNLCVPSSAPPDNDVTRENHAFKIAGKHRYTSFSRFEHDRRILFVYFGVQVQNSNIVEGIKISKDSAWPYPTTLSINWLLTSASTPTTLFFSI</sequence>
<dbReference type="Pfam" id="PF25359">
    <property type="entry name" value="PH_met_RdRP"/>
    <property type="match status" value="1"/>
</dbReference>
<dbReference type="OrthoDB" id="5875777at2759"/>
<accession>A0A8S1H7H2</accession>
<comment type="caution">
    <text evidence="3">The sequence shown here is derived from an EMBL/GenBank/DDBJ whole genome shotgun (WGS) entry which is preliminary data.</text>
</comment>
<feature type="compositionally biased region" description="Polar residues" evidence="1">
    <location>
        <begin position="22"/>
        <end position="38"/>
    </location>
</feature>
<evidence type="ECO:0000259" key="2">
    <source>
        <dbReference type="Pfam" id="PF25359"/>
    </source>
</evidence>
<reference evidence="3" key="1">
    <citation type="submission" date="2020-10" db="EMBL/GenBank/DDBJ databases">
        <authorList>
            <person name="Kikuchi T."/>
        </authorList>
    </citation>
    <scope>NUCLEOTIDE SEQUENCE</scope>
    <source>
        <strain evidence="3">NKZ352</strain>
    </source>
</reference>
<dbReference type="Proteomes" id="UP000835052">
    <property type="component" value="Unassembled WGS sequence"/>
</dbReference>
<dbReference type="EMBL" id="CAJGYM010000023">
    <property type="protein sequence ID" value="CAD6191769.1"/>
    <property type="molecule type" value="Genomic_DNA"/>
</dbReference>
<feature type="region of interest" description="Disordered" evidence="1">
    <location>
        <begin position="54"/>
        <end position="73"/>
    </location>
</feature>
<dbReference type="InterPro" id="IPR057493">
    <property type="entry name" value="PH_RdRP-assoc"/>
</dbReference>
<keyword evidence="4" id="KW-1185">Reference proteome</keyword>
<gene>
    <name evidence="3" type="ORF">CAUJ_LOCUS7688</name>
</gene>
<proteinExistence type="predicted"/>
<evidence type="ECO:0000256" key="1">
    <source>
        <dbReference type="SAM" id="MobiDB-lite"/>
    </source>
</evidence>
<dbReference type="AlphaFoldDB" id="A0A8S1H7H2"/>
<organism evidence="3 4">
    <name type="scientific">Caenorhabditis auriculariae</name>
    <dbReference type="NCBI Taxonomy" id="2777116"/>
    <lineage>
        <taxon>Eukaryota</taxon>
        <taxon>Metazoa</taxon>
        <taxon>Ecdysozoa</taxon>
        <taxon>Nematoda</taxon>
        <taxon>Chromadorea</taxon>
        <taxon>Rhabditida</taxon>
        <taxon>Rhabditina</taxon>
        <taxon>Rhabditomorpha</taxon>
        <taxon>Rhabditoidea</taxon>
        <taxon>Rhabditidae</taxon>
        <taxon>Peloderinae</taxon>
        <taxon>Caenorhabditis</taxon>
    </lineage>
</organism>
<feature type="domain" description="PH-like" evidence="2">
    <location>
        <begin position="282"/>
        <end position="370"/>
    </location>
</feature>
<evidence type="ECO:0000313" key="3">
    <source>
        <dbReference type="EMBL" id="CAD6191769.1"/>
    </source>
</evidence>